<keyword evidence="2" id="KW-1185">Reference proteome</keyword>
<dbReference type="EMBL" id="QTSX02002421">
    <property type="protein sequence ID" value="KAJ9075587.1"/>
    <property type="molecule type" value="Genomic_DNA"/>
</dbReference>
<reference evidence="1" key="1">
    <citation type="submission" date="2022-04" db="EMBL/GenBank/DDBJ databases">
        <title>Genome of the entomopathogenic fungus Entomophthora muscae.</title>
        <authorList>
            <person name="Elya C."/>
            <person name="Lovett B.R."/>
            <person name="Lee E."/>
            <person name="Macias A.M."/>
            <person name="Hajek A.E."/>
            <person name="De Bivort B.L."/>
            <person name="Kasson M.T."/>
            <person name="De Fine Licht H.H."/>
            <person name="Stajich J.E."/>
        </authorList>
    </citation>
    <scope>NUCLEOTIDE SEQUENCE</scope>
    <source>
        <strain evidence="1">Berkeley</strain>
    </source>
</reference>
<accession>A0ACC2TMX7</accession>
<sequence length="352" mass="40411">MYPLFLILVFVNGLRMPDDPLFLKQQALDKFRFSIRPELPRGLGPVTTVVSPGGKFIFEVRSHDTIKKVDRFKSTLQITAGYFENAFSFARPITIQVDYGSYCSDSDCTARSPYNHGECVPWFKEIYSSTGDVVLWPYALVHQKEPRVSKEFDMKMYIDNSDIYMYPEELGDYSILKYDISAVILHEMIHGLGITSYVSMYTGNPKYLVSSARIAYHRTSVTISYVKTLYDTFLHLNHSTKDFPKRLYSVPGYEDISPLLSTRCSTYFLTKSNKKFYTGYLSPNIADFSHLDRGCFKVEPEYSLTAPIEEMYLDILVTLGYQLNPNPSMEKSLFGLLDAMKPFIPDKRNTSN</sequence>
<protein>
    <submittedName>
        <fullName evidence="1">Uncharacterized protein</fullName>
    </submittedName>
</protein>
<proteinExistence type="predicted"/>
<comment type="caution">
    <text evidence="1">The sequence shown here is derived from an EMBL/GenBank/DDBJ whole genome shotgun (WGS) entry which is preliminary data.</text>
</comment>
<gene>
    <name evidence="1" type="ORF">DSO57_1034645</name>
</gene>
<name>A0ACC2TMX7_9FUNG</name>
<evidence type="ECO:0000313" key="2">
    <source>
        <dbReference type="Proteomes" id="UP001165960"/>
    </source>
</evidence>
<dbReference type="Proteomes" id="UP001165960">
    <property type="component" value="Unassembled WGS sequence"/>
</dbReference>
<evidence type="ECO:0000313" key="1">
    <source>
        <dbReference type="EMBL" id="KAJ9075587.1"/>
    </source>
</evidence>
<organism evidence="1 2">
    <name type="scientific">Entomophthora muscae</name>
    <dbReference type="NCBI Taxonomy" id="34485"/>
    <lineage>
        <taxon>Eukaryota</taxon>
        <taxon>Fungi</taxon>
        <taxon>Fungi incertae sedis</taxon>
        <taxon>Zoopagomycota</taxon>
        <taxon>Entomophthoromycotina</taxon>
        <taxon>Entomophthoromycetes</taxon>
        <taxon>Entomophthorales</taxon>
        <taxon>Entomophthoraceae</taxon>
        <taxon>Entomophthora</taxon>
    </lineage>
</organism>